<evidence type="ECO:0000313" key="2">
    <source>
        <dbReference type="Proteomes" id="UP000766486"/>
    </source>
</evidence>
<evidence type="ECO:0000313" key="1">
    <source>
        <dbReference type="EMBL" id="VUC32895.1"/>
    </source>
</evidence>
<proteinExistence type="predicted"/>
<keyword evidence="2" id="KW-1185">Reference proteome</keyword>
<protein>
    <submittedName>
        <fullName evidence="1">Uncharacterized protein</fullName>
    </submittedName>
</protein>
<accession>A0ABY6UNW0</accession>
<dbReference type="EMBL" id="CABFNS010000851">
    <property type="protein sequence ID" value="VUC32895.1"/>
    <property type="molecule type" value="Genomic_DNA"/>
</dbReference>
<dbReference type="Proteomes" id="UP000766486">
    <property type="component" value="Unassembled WGS sequence"/>
</dbReference>
<sequence>MLQLEKNQANLDLILSTIEDRERAMEERDPVIASGFPFPQESPIAWVKYTHSFMDLDKEAITQSYIHENVHLSGVAVPREFLPQDLGSCVDNQTQAQQNLSWRILVMDYVNGLTLKEMMS</sequence>
<reference evidence="1 2" key="1">
    <citation type="submission" date="2019-06" db="EMBL/GenBank/DDBJ databases">
        <authorList>
            <person name="Broberg M."/>
        </authorList>
    </citation>
    <scope>NUCLEOTIDE SEQUENCE [LARGE SCALE GENOMIC DNA]</scope>
</reference>
<organism evidence="1 2">
    <name type="scientific">Bionectria ochroleuca</name>
    <name type="common">Gliocladium roseum</name>
    <dbReference type="NCBI Taxonomy" id="29856"/>
    <lineage>
        <taxon>Eukaryota</taxon>
        <taxon>Fungi</taxon>
        <taxon>Dikarya</taxon>
        <taxon>Ascomycota</taxon>
        <taxon>Pezizomycotina</taxon>
        <taxon>Sordariomycetes</taxon>
        <taxon>Hypocreomycetidae</taxon>
        <taxon>Hypocreales</taxon>
        <taxon>Bionectriaceae</taxon>
        <taxon>Clonostachys</taxon>
    </lineage>
</organism>
<comment type="caution">
    <text evidence="1">The sequence shown here is derived from an EMBL/GenBank/DDBJ whole genome shotgun (WGS) entry which is preliminary data.</text>
</comment>
<name>A0ABY6UNW0_BIOOC</name>
<gene>
    <name evidence="1" type="ORF">CLO192961_LOCUS329145</name>
</gene>